<evidence type="ECO:0000256" key="4">
    <source>
        <dbReference type="PIRNR" id="PIRNR038994"/>
    </source>
</evidence>
<evidence type="ECO:0000313" key="6">
    <source>
        <dbReference type="EMBL" id="MCF1750913.1"/>
    </source>
</evidence>
<dbReference type="InterPro" id="IPR006680">
    <property type="entry name" value="Amidohydro-rel"/>
</dbReference>
<evidence type="ECO:0000256" key="2">
    <source>
        <dbReference type="ARBA" id="ARBA00022723"/>
    </source>
</evidence>
<evidence type="ECO:0000256" key="3">
    <source>
        <dbReference type="ARBA" id="ARBA00022801"/>
    </source>
</evidence>
<dbReference type="PANTHER" id="PTHR11113:SF14">
    <property type="entry name" value="N-ACETYLGLUCOSAMINE-6-PHOSPHATE DEACETYLASE"/>
    <property type="match status" value="1"/>
</dbReference>
<name>A0ABS9BS65_9BACT</name>
<evidence type="ECO:0000259" key="5">
    <source>
        <dbReference type="Pfam" id="PF01979"/>
    </source>
</evidence>
<dbReference type="SUPFAM" id="SSF51556">
    <property type="entry name" value="Metallo-dependent hydrolases"/>
    <property type="match status" value="1"/>
</dbReference>
<evidence type="ECO:0000313" key="7">
    <source>
        <dbReference type="Proteomes" id="UP001201449"/>
    </source>
</evidence>
<dbReference type="InterPro" id="IPR032466">
    <property type="entry name" value="Metal_Hydrolase"/>
</dbReference>
<evidence type="ECO:0000256" key="1">
    <source>
        <dbReference type="ARBA" id="ARBA00010716"/>
    </source>
</evidence>
<keyword evidence="7" id="KW-1185">Reference proteome</keyword>
<feature type="domain" description="Amidohydrolase-related" evidence="5">
    <location>
        <begin position="42"/>
        <end position="338"/>
    </location>
</feature>
<comment type="similarity">
    <text evidence="1 4">Belongs to the metallo-dependent hydrolases superfamily. NagA family.</text>
</comment>
<keyword evidence="2" id="KW-0479">Metal-binding</keyword>
<proteinExistence type="inferred from homology"/>
<dbReference type="RefSeq" id="WP_234860968.1">
    <property type="nucleotide sequence ID" value="NZ_JAKEVZ010000005.1"/>
</dbReference>
<gene>
    <name evidence="6" type="ORF">L0U89_07495</name>
</gene>
<protein>
    <submittedName>
        <fullName evidence="6">Amidohydrolase family protein</fullName>
    </submittedName>
</protein>
<dbReference type="Gene3D" id="3.20.20.140">
    <property type="entry name" value="Metal-dependent hydrolases"/>
    <property type="match status" value="1"/>
</dbReference>
<reference evidence="6 7" key="1">
    <citation type="submission" date="2022-01" db="EMBL/GenBank/DDBJ databases">
        <title>Mariniradius saccharolyticus sp. nov., isolated from sediment of a river.</title>
        <authorList>
            <person name="Liu H."/>
        </authorList>
    </citation>
    <scope>NUCLEOTIDE SEQUENCE [LARGE SCALE GENOMIC DNA]</scope>
    <source>
        <strain evidence="6 7">RY-2</strain>
    </source>
</reference>
<accession>A0ABS9BS65</accession>
<dbReference type="Pfam" id="PF01979">
    <property type="entry name" value="Amidohydro_1"/>
    <property type="match status" value="1"/>
</dbReference>
<dbReference type="Proteomes" id="UP001201449">
    <property type="component" value="Unassembled WGS sequence"/>
</dbReference>
<keyword evidence="4" id="KW-0119">Carbohydrate metabolism</keyword>
<dbReference type="EMBL" id="JAKEVZ010000005">
    <property type="protein sequence ID" value="MCF1750913.1"/>
    <property type="molecule type" value="Genomic_DNA"/>
</dbReference>
<sequence length="386" mass="42681">MEKLIAKNPFDNQVYELFLDKGEIRKLQAISTHEDSTLLLGPGFYDLQVNGFGGFDYNEVQADFRSLGGITEKLLQRGVTSHFPTIITNSPDRIHQLVTQIWNLLEDDPKARKCIPGIHLEGPFISPEDGPRGAHFREFVQAPDWELFQSWQEAAHGEIRLVTLSPEWENAPAFIKKCVDSGVLVAIGHTKASHAQIEKALDAGARMSTHLGNGAHAMLPRHPNYLWSQLAEDRLWASIIADGFHLPREVIQVFKKVKGKKLFLVSDAVALAGLPAGEYDTPVGGKVTLNTEGKLHLRDNPQVLAGSAGSLLQGLGFLLKNNLATLSEAWEMASIRPRSLFEKGLENWTPTIDSDSIIMEVDAASNLKLHKTFKNGKEVFSSNPNP</sequence>
<keyword evidence="3 4" id="KW-0378">Hydrolase</keyword>
<organism evidence="6 7">
    <name type="scientific">Mariniradius sediminis</name>
    <dbReference type="NCBI Taxonomy" id="2909237"/>
    <lineage>
        <taxon>Bacteria</taxon>
        <taxon>Pseudomonadati</taxon>
        <taxon>Bacteroidota</taxon>
        <taxon>Cytophagia</taxon>
        <taxon>Cytophagales</taxon>
        <taxon>Cyclobacteriaceae</taxon>
        <taxon>Mariniradius</taxon>
    </lineage>
</organism>
<dbReference type="InterPro" id="IPR003764">
    <property type="entry name" value="GlcNAc_6-P_deAcase"/>
</dbReference>
<dbReference type="PANTHER" id="PTHR11113">
    <property type="entry name" value="N-ACETYLGLUCOSAMINE-6-PHOSPHATE DEACETYLASE"/>
    <property type="match status" value="1"/>
</dbReference>
<comment type="caution">
    <text evidence="6">The sequence shown here is derived from an EMBL/GenBank/DDBJ whole genome shotgun (WGS) entry which is preliminary data.</text>
</comment>
<dbReference type="PIRSF" id="PIRSF038994">
    <property type="entry name" value="NagA"/>
    <property type="match status" value="1"/>
</dbReference>